<reference evidence="2 3" key="1">
    <citation type="submission" date="2019-02" db="EMBL/GenBank/DDBJ databases">
        <title>Planctomycetal bacteria perform biofilm scaping via a novel small molecule.</title>
        <authorList>
            <person name="Jeske O."/>
            <person name="Boedeker C."/>
            <person name="Wiegand S."/>
            <person name="Breitling P."/>
            <person name="Kallscheuer N."/>
            <person name="Jogler M."/>
            <person name="Rohde M."/>
            <person name="Petersen J."/>
            <person name="Medema M.H."/>
            <person name="Surup F."/>
            <person name="Jogler C."/>
        </authorList>
    </citation>
    <scope>NUCLEOTIDE SEQUENCE [LARGE SCALE GENOMIC DNA]</scope>
    <source>
        <strain evidence="2 3">Mal15</strain>
    </source>
</reference>
<keyword evidence="1" id="KW-0732">Signal</keyword>
<dbReference type="Proteomes" id="UP000321353">
    <property type="component" value="Chromosome"/>
</dbReference>
<dbReference type="KEGG" id="smam:Mal15_49870"/>
<sequence precursor="true">MKLSALMTAVAMTLSLVAAGLAGSAAAQTGITNSTVVVPTQGAALDDYLISRLRATTDDQRQYIREIVKLVDQNKLEKRVVLALERYARRKSPYFPLPAYERAMRVEAAKRRVNVPTLKEIVARNGVSAARAVRDSRFR</sequence>
<evidence type="ECO:0000256" key="1">
    <source>
        <dbReference type="SAM" id="SignalP"/>
    </source>
</evidence>
<name>A0A5B9MLM7_9BACT</name>
<dbReference type="EMBL" id="CP036264">
    <property type="protein sequence ID" value="QEG00911.1"/>
    <property type="molecule type" value="Genomic_DNA"/>
</dbReference>
<keyword evidence="3" id="KW-1185">Reference proteome</keyword>
<gene>
    <name evidence="2" type="ORF">Mal15_49870</name>
</gene>
<feature type="signal peptide" evidence="1">
    <location>
        <begin position="1"/>
        <end position="18"/>
    </location>
</feature>
<accession>A0A5B9MLM7</accession>
<protein>
    <submittedName>
        <fullName evidence="2">Uncharacterized protein</fullName>
    </submittedName>
</protein>
<dbReference type="RefSeq" id="WP_147870075.1">
    <property type="nucleotide sequence ID" value="NZ_CP036264.1"/>
</dbReference>
<feature type="chain" id="PRO_5022990946" evidence="1">
    <location>
        <begin position="19"/>
        <end position="139"/>
    </location>
</feature>
<dbReference type="AlphaFoldDB" id="A0A5B9MLM7"/>
<organism evidence="2 3">
    <name type="scientific">Stieleria maiorica</name>
    <dbReference type="NCBI Taxonomy" id="2795974"/>
    <lineage>
        <taxon>Bacteria</taxon>
        <taxon>Pseudomonadati</taxon>
        <taxon>Planctomycetota</taxon>
        <taxon>Planctomycetia</taxon>
        <taxon>Pirellulales</taxon>
        <taxon>Pirellulaceae</taxon>
        <taxon>Stieleria</taxon>
    </lineage>
</organism>
<proteinExistence type="predicted"/>
<evidence type="ECO:0000313" key="2">
    <source>
        <dbReference type="EMBL" id="QEG00911.1"/>
    </source>
</evidence>
<evidence type="ECO:0000313" key="3">
    <source>
        <dbReference type="Proteomes" id="UP000321353"/>
    </source>
</evidence>